<proteinExistence type="predicted"/>
<reference evidence="1" key="1">
    <citation type="submission" date="2023-12" db="EMBL/GenBank/DDBJ databases">
        <title>Genome assembly of Anisodus tanguticus.</title>
        <authorList>
            <person name="Wang Y.-J."/>
        </authorList>
    </citation>
    <scope>NUCLEOTIDE SEQUENCE</scope>
    <source>
        <strain evidence="1">KB-2021</strain>
        <tissue evidence="1">Leaf</tissue>
    </source>
</reference>
<sequence>MVFFVWSELRALEEGFPHGYSSKRKRTKLVAIILYTSNQHKDPMHNNIIEPDHRSSLNPPVAVLPLRILALRVLCRLGAGSQLRISSDRRLKDVVLRLICRPMSRTGDPTTGTYQFAILSNVGFASFLEDVPYGEPRFGSDPK</sequence>
<protein>
    <submittedName>
        <fullName evidence="1">Uncharacterized protein</fullName>
    </submittedName>
</protein>
<accession>A0AAE1SGC9</accession>
<keyword evidence="2" id="KW-1185">Reference proteome</keyword>
<comment type="caution">
    <text evidence="1">The sequence shown here is derived from an EMBL/GenBank/DDBJ whole genome shotgun (WGS) entry which is preliminary data.</text>
</comment>
<dbReference type="AlphaFoldDB" id="A0AAE1SGC9"/>
<dbReference type="EMBL" id="JAVYJV010000006">
    <property type="protein sequence ID" value="KAK4368972.1"/>
    <property type="molecule type" value="Genomic_DNA"/>
</dbReference>
<evidence type="ECO:0000313" key="2">
    <source>
        <dbReference type="Proteomes" id="UP001291623"/>
    </source>
</evidence>
<gene>
    <name evidence="1" type="ORF">RND71_012764</name>
</gene>
<organism evidence="1 2">
    <name type="scientific">Anisodus tanguticus</name>
    <dbReference type="NCBI Taxonomy" id="243964"/>
    <lineage>
        <taxon>Eukaryota</taxon>
        <taxon>Viridiplantae</taxon>
        <taxon>Streptophyta</taxon>
        <taxon>Embryophyta</taxon>
        <taxon>Tracheophyta</taxon>
        <taxon>Spermatophyta</taxon>
        <taxon>Magnoliopsida</taxon>
        <taxon>eudicotyledons</taxon>
        <taxon>Gunneridae</taxon>
        <taxon>Pentapetalae</taxon>
        <taxon>asterids</taxon>
        <taxon>lamiids</taxon>
        <taxon>Solanales</taxon>
        <taxon>Solanaceae</taxon>
        <taxon>Solanoideae</taxon>
        <taxon>Hyoscyameae</taxon>
        <taxon>Anisodus</taxon>
    </lineage>
</organism>
<dbReference type="Proteomes" id="UP001291623">
    <property type="component" value="Unassembled WGS sequence"/>
</dbReference>
<name>A0AAE1SGC9_9SOLA</name>
<evidence type="ECO:0000313" key="1">
    <source>
        <dbReference type="EMBL" id="KAK4368972.1"/>
    </source>
</evidence>